<protein>
    <submittedName>
        <fullName evidence="1">Uncharacterized protein</fullName>
    </submittedName>
</protein>
<evidence type="ECO:0000313" key="2">
    <source>
        <dbReference type="Proteomes" id="UP001280121"/>
    </source>
</evidence>
<name>A0AAD9TJK9_9ROSI</name>
<comment type="caution">
    <text evidence="1">The sequence shown here is derived from an EMBL/GenBank/DDBJ whole genome shotgun (WGS) entry which is preliminary data.</text>
</comment>
<gene>
    <name evidence="1" type="ORF">Ddye_031492</name>
</gene>
<keyword evidence="2" id="KW-1185">Reference proteome</keyword>
<reference evidence="1" key="1">
    <citation type="journal article" date="2023" name="Plant J.">
        <title>Genome sequences and population genomics provide insights into the demographic history, inbreeding, and mutation load of two 'living fossil' tree species of Dipteronia.</title>
        <authorList>
            <person name="Feng Y."/>
            <person name="Comes H.P."/>
            <person name="Chen J."/>
            <person name="Zhu S."/>
            <person name="Lu R."/>
            <person name="Zhang X."/>
            <person name="Li P."/>
            <person name="Qiu J."/>
            <person name="Olsen K.M."/>
            <person name="Qiu Y."/>
        </authorList>
    </citation>
    <scope>NUCLEOTIDE SEQUENCE</scope>
    <source>
        <strain evidence="1">KIB01</strain>
    </source>
</reference>
<proteinExistence type="predicted"/>
<evidence type="ECO:0000313" key="1">
    <source>
        <dbReference type="EMBL" id="KAK2636700.1"/>
    </source>
</evidence>
<dbReference type="EMBL" id="JANJYI010000009">
    <property type="protein sequence ID" value="KAK2636700.1"/>
    <property type="molecule type" value="Genomic_DNA"/>
</dbReference>
<accession>A0AAD9TJK9</accession>
<sequence>MVENEENIAREEYDVVKKVHEEVSDTVFKNNVLETCVWRGYSITSFVFDVYNCITCHEDYRGAVSQRGETTRSFCSLFRTPVAENHHESKDIQERKHDEECWQV</sequence>
<dbReference type="AlphaFoldDB" id="A0AAD9TJK9"/>
<organism evidence="1 2">
    <name type="scientific">Dipteronia dyeriana</name>
    <dbReference type="NCBI Taxonomy" id="168575"/>
    <lineage>
        <taxon>Eukaryota</taxon>
        <taxon>Viridiplantae</taxon>
        <taxon>Streptophyta</taxon>
        <taxon>Embryophyta</taxon>
        <taxon>Tracheophyta</taxon>
        <taxon>Spermatophyta</taxon>
        <taxon>Magnoliopsida</taxon>
        <taxon>eudicotyledons</taxon>
        <taxon>Gunneridae</taxon>
        <taxon>Pentapetalae</taxon>
        <taxon>rosids</taxon>
        <taxon>malvids</taxon>
        <taxon>Sapindales</taxon>
        <taxon>Sapindaceae</taxon>
        <taxon>Hippocastanoideae</taxon>
        <taxon>Acereae</taxon>
        <taxon>Dipteronia</taxon>
    </lineage>
</organism>
<dbReference type="Proteomes" id="UP001280121">
    <property type="component" value="Unassembled WGS sequence"/>
</dbReference>